<dbReference type="GO" id="GO:0051639">
    <property type="term" value="P:actin filament network formation"/>
    <property type="evidence" value="ECO:0007669"/>
    <property type="project" value="TreeGrafter"/>
</dbReference>
<reference evidence="6" key="1">
    <citation type="submission" date="2013-12" db="EMBL/GenBank/DDBJ databases">
        <authorList>
            <person name="Aslett M."/>
        </authorList>
    </citation>
    <scope>NUCLEOTIDE SEQUENCE [LARGE SCALE GENOMIC DNA]</scope>
    <source>
        <strain evidence="6">Lindley</strain>
    </source>
</reference>
<dbReference type="Gene3D" id="1.10.418.10">
    <property type="entry name" value="Calponin-like domain"/>
    <property type="match status" value="2"/>
</dbReference>
<keyword evidence="2" id="KW-0677">Repeat</keyword>
<dbReference type="PANTHER" id="PTHR19961">
    <property type="entry name" value="FIMBRIN/PLASTIN"/>
    <property type="match status" value="1"/>
</dbReference>
<organism evidence="6 7">
    <name type="scientific">Globodera pallida</name>
    <name type="common">Potato cyst nematode worm</name>
    <name type="synonym">Heterodera pallida</name>
    <dbReference type="NCBI Taxonomy" id="36090"/>
    <lineage>
        <taxon>Eukaryota</taxon>
        <taxon>Metazoa</taxon>
        <taxon>Ecdysozoa</taxon>
        <taxon>Nematoda</taxon>
        <taxon>Chromadorea</taxon>
        <taxon>Rhabditida</taxon>
        <taxon>Tylenchina</taxon>
        <taxon>Tylenchomorpha</taxon>
        <taxon>Tylenchoidea</taxon>
        <taxon>Heteroderidae</taxon>
        <taxon>Heteroderinae</taxon>
        <taxon>Globodera</taxon>
    </lineage>
</organism>
<dbReference type="FunFam" id="1.10.418.10:FF:000010">
    <property type="entry name" value="Plastin-3 isoform 1"/>
    <property type="match status" value="1"/>
</dbReference>
<reference evidence="7" key="3">
    <citation type="submission" date="2016-06" db="UniProtKB">
        <authorList>
            <consortium name="WormBaseParasite"/>
        </authorList>
    </citation>
    <scope>IDENTIFICATION</scope>
</reference>
<evidence type="ECO:0000256" key="1">
    <source>
        <dbReference type="ARBA" id="ARBA00022723"/>
    </source>
</evidence>
<evidence type="ECO:0000256" key="4">
    <source>
        <dbReference type="ARBA" id="ARBA00023203"/>
    </source>
</evidence>
<evidence type="ECO:0000259" key="5">
    <source>
        <dbReference type="PROSITE" id="PS50021"/>
    </source>
</evidence>
<dbReference type="SUPFAM" id="SSF47576">
    <property type="entry name" value="Calponin-homology domain, CH-domain"/>
    <property type="match status" value="1"/>
</dbReference>
<evidence type="ECO:0000256" key="2">
    <source>
        <dbReference type="ARBA" id="ARBA00022737"/>
    </source>
</evidence>
<dbReference type="CDD" id="cd21301">
    <property type="entry name" value="CH_PLS_rpt4"/>
    <property type="match status" value="1"/>
</dbReference>
<dbReference type="AlphaFoldDB" id="A0A183BXU2"/>
<accession>A0A183BXU2</accession>
<dbReference type="GO" id="GO:0005737">
    <property type="term" value="C:cytoplasm"/>
    <property type="evidence" value="ECO:0007669"/>
    <property type="project" value="TreeGrafter"/>
</dbReference>
<dbReference type="PROSITE" id="PS50021">
    <property type="entry name" value="CH"/>
    <property type="match status" value="2"/>
</dbReference>
<dbReference type="InterPro" id="IPR036872">
    <property type="entry name" value="CH_dom_sf"/>
</dbReference>
<sequence>MLYDCIRPGIVQWKRVVKQFRKLQSMMDQIQNCNYAVELGKQLRFSLVGIQGKDIYDGIPTLTLALVWQLMRAYTLTILAQCTQSGELASDKEIIAWVNKKLEESGKTSRLRSFQDQAIADGKIVIDLIDAIKPGTINYDLVKSDGSAESNLENAKYAITSGRKIGAKIYALPEDIVQVKSRMVLTVFACLMARDFMPNMKEVTNGN</sequence>
<reference evidence="6" key="2">
    <citation type="submission" date="2014-05" db="EMBL/GenBank/DDBJ databases">
        <title>The genome and life-stage specific transcriptomes of Globodera pallida elucidate key aspects of plant parasitism by a cyst nematode.</title>
        <authorList>
            <person name="Cotton J.A."/>
            <person name="Lilley C.J."/>
            <person name="Jones L.M."/>
            <person name="Kikuchi T."/>
            <person name="Reid A.J."/>
            <person name="Thorpe P."/>
            <person name="Tsai I.J."/>
            <person name="Beasley H."/>
            <person name="Blok V."/>
            <person name="Cock P.J.A."/>
            <person name="Van den Akker S.E."/>
            <person name="Holroyd N."/>
            <person name="Hunt M."/>
            <person name="Mantelin S."/>
            <person name="Naghra H."/>
            <person name="Pain A."/>
            <person name="Palomares-Rius J.E."/>
            <person name="Zarowiecki M."/>
            <person name="Berriman M."/>
            <person name="Jones J.T."/>
            <person name="Urwin P.E."/>
        </authorList>
    </citation>
    <scope>NUCLEOTIDE SEQUENCE [LARGE SCALE GENOMIC DNA]</scope>
    <source>
        <strain evidence="6">Lindley</strain>
    </source>
</reference>
<evidence type="ECO:0000313" key="7">
    <source>
        <dbReference type="WBParaSite" id="GPLIN_000543200"/>
    </source>
</evidence>
<dbReference type="InterPro" id="IPR039959">
    <property type="entry name" value="Fimbrin/Plastin"/>
</dbReference>
<dbReference type="SMART" id="SM00033">
    <property type="entry name" value="CH"/>
    <property type="match status" value="1"/>
</dbReference>
<dbReference type="Proteomes" id="UP000050741">
    <property type="component" value="Unassembled WGS sequence"/>
</dbReference>
<evidence type="ECO:0000313" key="6">
    <source>
        <dbReference type="Proteomes" id="UP000050741"/>
    </source>
</evidence>
<protein>
    <submittedName>
        <fullName evidence="7">Calponin-homology (CH) domain-containing protein</fullName>
    </submittedName>
</protein>
<keyword evidence="1" id="KW-0479">Metal-binding</keyword>
<dbReference type="PANTHER" id="PTHR19961:SF18">
    <property type="entry name" value="FI19014P1"/>
    <property type="match status" value="1"/>
</dbReference>
<dbReference type="GO" id="GO:0005884">
    <property type="term" value="C:actin filament"/>
    <property type="evidence" value="ECO:0007669"/>
    <property type="project" value="TreeGrafter"/>
</dbReference>
<dbReference type="GO" id="GO:0032432">
    <property type="term" value="C:actin filament bundle"/>
    <property type="evidence" value="ECO:0007669"/>
    <property type="project" value="TreeGrafter"/>
</dbReference>
<evidence type="ECO:0000256" key="3">
    <source>
        <dbReference type="ARBA" id="ARBA00022837"/>
    </source>
</evidence>
<keyword evidence="3" id="KW-0106">Calcium</keyword>
<feature type="domain" description="Calponin-homology (CH)" evidence="5">
    <location>
        <begin position="1"/>
        <end position="75"/>
    </location>
</feature>
<feature type="domain" description="Calponin-homology (CH)" evidence="5">
    <location>
        <begin position="88"/>
        <end position="196"/>
    </location>
</feature>
<dbReference type="WBParaSite" id="GPLIN_000543200">
    <property type="protein sequence ID" value="GPLIN_000543200"/>
    <property type="gene ID" value="GPLIN_000543200"/>
</dbReference>
<dbReference type="Pfam" id="PF00307">
    <property type="entry name" value="CH"/>
    <property type="match status" value="2"/>
</dbReference>
<dbReference type="GO" id="GO:0051015">
    <property type="term" value="F:actin filament binding"/>
    <property type="evidence" value="ECO:0007669"/>
    <property type="project" value="InterPro"/>
</dbReference>
<name>A0A183BXU2_GLOPA</name>
<dbReference type="GO" id="GO:0051017">
    <property type="term" value="P:actin filament bundle assembly"/>
    <property type="evidence" value="ECO:0007669"/>
    <property type="project" value="InterPro"/>
</dbReference>
<dbReference type="InterPro" id="IPR001715">
    <property type="entry name" value="CH_dom"/>
</dbReference>
<proteinExistence type="predicted"/>
<dbReference type="GO" id="GO:0046872">
    <property type="term" value="F:metal ion binding"/>
    <property type="evidence" value="ECO:0007669"/>
    <property type="project" value="UniProtKB-KW"/>
</dbReference>
<keyword evidence="4" id="KW-0009">Actin-binding</keyword>
<keyword evidence="6" id="KW-1185">Reference proteome</keyword>